<dbReference type="AlphaFoldDB" id="A0A401ZZ21"/>
<evidence type="ECO:0000313" key="2">
    <source>
        <dbReference type="Proteomes" id="UP000287352"/>
    </source>
</evidence>
<comment type="caution">
    <text evidence="1">The sequence shown here is derived from an EMBL/GenBank/DDBJ whole genome shotgun (WGS) entry which is preliminary data.</text>
</comment>
<keyword evidence="2" id="KW-1185">Reference proteome</keyword>
<protein>
    <submittedName>
        <fullName evidence="1">Uncharacterized protein</fullName>
    </submittedName>
</protein>
<organism evidence="1 2">
    <name type="scientific">Tengunoibacter tsumagoiensis</name>
    <dbReference type="NCBI Taxonomy" id="2014871"/>
    <lineage>
        <taxon>Bacteria</taxon>
        <taxon>Bacillati</taxon>
        <taxon>Chloroflexota</taxon>
        <taxon>Ktedonobacteria</taxon>
        <taxon>Ktedonobacterales</taxon>
        <taxon>Dictyobacteraceae</taxon>
        <taxon>Tengunoibacter</taxon>
    </lineage>
</organism>
<gene>
    <name evidence="1" type="ORF">KTT_19770</name>
</gene>
<proteinExistence type="predicted"/>
<evidence type="ECO:0000313" key="1">
    <source>
        <dbReference type="EMBL" id="GCE12118.1"/>
    </source>
</evidence>
<dbReference type="Proteomes" id="UP000287352">
    <property type="component" value="Unassembled WGS sequence"/>
</dbReference>
<name>A0A401ZZ21_9CHLR</name>
<reference evidence="2" key="1">
    <citation type="submission" date="2018-12" db="EMBL/GenBank/DDBJ databases">
        <title>Tengunoibacter tsumagoiensis gen. nov., sp. nov., Dictyobacter kobayashii sp. nov., D. alpinus sp. nov., and D. joshuensis sp. nov. and description of Dictyobacteraceae fam. nov. within the order Ktedonobacterales isolated from Tengu-no-mugimeshi.</title>
        <authorList>
            <person name="Wang C.M."/>
            <person name="Zheng Y."/>
            <person name="Sakai Y."/>
            <person name="Toyoda A."/>
            <person name="Minakuchi Y."/>
            <person name="Abe K."/>
            <person name="Yokota A."/>
            <person name="Yabe S."/>
        </authorList>
    </citation>
    <scope>NUCLEOTIDE SEQUENCE [LARGE SCALE GENOMIC DNA]</scope>
    <source>
        <strain evidence="2">Uno3</strain>
    </source>
</reference>
<sequence length="97" mass="10515">MAKKSTMVAGCHNHTWVQSSVCGYWMCANTFMGAKSKPVSCGAAAHCPGCLGHVVQGVMIRLCSMYADCYLPALPTRTRAVEIDRFTVPIADQQSLF</sequence>
<dbReference type="EMBL" id="BIFR01000001">
    <property type="protein sequence ID" value="GCE12118.1"/>
    <property type="molecule type" value="Genomic_DNA"/>
</dbReference>
<accession>A0A401ZZ21</accession>
<dbReference type="RefSeq" id="WP_126579773.1">
    <property type="nucleotide sequence ID" value="NZ_BIFR01000001.1"/>
</dbReference>
<dbReference type="OrthoDB" id="164068at2"/>